<dbReference type="InterPro" id="IPR000640">
    <property type="entry name" value="EFG_V-like"/>
</dbReference>
<dbReference type="Pfam" id="PF21018">
    <property type="entry name" value="BipA_C"/>
    <property type="match status" value="1"/>
</dbReference>
<dbReference type="InterPro" id="IPR048876">
    <property type="entry name" value="BipA_C"/>
</dbReference>
<dbReference type="Gene3D" id="3.30.70.240">
    <property type="match status" value="1"/>
</dbReference>
<keyword evidence="3" id="KW-0378">Hydrolase</keyword>
<dbReference type="GO" id="GO:0005829">
    <property type="term" value="C:cytosol"/>
    <property type="evidence" value="ECO:0007669"/>
    <property type="project" value="TreeGrafter"/>
</dbReference>
<gene>
    <name evidence="3" type="primary">bipA</name>
    <name evidence="5" type="ORF">PAI11_12350</name>
</gene>
<name>H0E367_9ACTN</name>
<keyword evidence="3" id="KW-0690">Ribosome biogenesis</keyword>
<dbReference type="InterPro" id="IPR027417">
    <property type="entry name" value="P-loop_NTPase"/>
</dbReference>
<dbReference type="InterPro" id="IPR031157">
    <property type="entry name" value="G_TR_CS"/>
</dbReference>
<dbReference type="InterPro" id="IPR053905">
    <property type="entry name" value="EF-G-like_DII"/>
</dbReference>
<dbReference type="InterPro" id="IPR005225">
    <property type="entry name" value="Small_GTP-bd"/>
</dbReference>
<protein>
    <recommendedName>
        <fullName evidence="3">Large ribosomal subunit assembly factor BipA</fullName>
        <ecNumber evidence="3">3.6.5.-</ecNumber>
    </recommendedName>
    <alternativeName>
        <fullName evidence="3">GTP-binding protein BipA</fullName>
    </alternativeName>
</protein>
<accession>H0E367</accession>
<dbReference type="FunFam" id="3.30.70.870:FF:000003">
    <property type="entry name" value="GTP-binding protein TypA"/>
    <property type="match status" value="1"/>
</dbReference>
<comment type="function">
    <text evidence="3">A 50S ribosomal subunit assembly protein with GTPase activity, required for 50S subunit assembly at low temperatures, may also play a role in translation. Binds GTP and analogs. Binds the 70S ribosome between the 30S and 50S subunits, in a similar position as ribosome-bound EF-G; it contacts a number of ribosomal proteins, both rRNAs and the A-site tRNA.</text>
</comment>
<dbReference type="GO" id="GO:0043022">
    <property type="term" value="F:ribosome binding"/>
    <property type="evidence" value="ECO:0007669"/>
    <property type="project" value="UniProtKB-UniRule"/>
</dbReference>
<dbReference type="EC" id="3.6.5.-" evidence="3"/>
<dbReference type="NCBIfam" id="TIGR00231">
    <property type="entry name" value="small_GTP"/>
    <property type="match status" value="1"/>
</dbReference>
<dbReference type="GO" id="GO:0005525">
    <property type="term" value="F:GTP binding"/>
    <property type="evidence" value="ECO:0007669"/>
    <property type="project" value="UniProtKB-UniRule"/>
</dbReference>
<dbReference type="FunFam" id="3.40.50.300:FF:000055">
    <property type="entry name" value="GTP-binding protein TypA"/>
    <property type="match status" value="1"/>
</dbReference>
<feature type="binding site" evidence="3">
    <location>
        <begin position="18"/>
        <end position="23"/>
    </location>
    <ligand>
        <name>GTP</name>
        <dbReference type="ChEBI" id="CHEBI:37565"/>
    </ligand>
</feature>
<dbReference type="GO" id="GO:0000027">
    <property type="term" value="P:ribosomal large subunit assembly"/>
    <property type="evidence" value="ECO:0007669"/>
    <property type="project" value="UniProtKB-UniRule"/>
</dbReference>
<comment type="caution">
    <text evidence="5">The sequence shown here is derived from an EMBL/GenBank/DDBJ whole genome shotgun (WGS) entry which is preliminary data.</text>
</comment>
<proteinExistence type="inferred from homology"/>
<dbReference type="PATRIC" id="fig|1097667.3.peg.1231"/>
<keyword evidence="3" id="KW-0699">rRNA-binding</keyword>
<dbReference type="GO" id="GO:0019843">
    <property type="term" value="F:rRNA binding"/>
    <property type="evidence" value="ECO:0007669"/>
    <property type="project" value="UniProtKB-KW"/>
</dbReference>
<dbReference type="InterPro" id="IPR035651">
    <property type="entry name" value="BipA_V"/>
</dbReference>
<organism evidence="5 6">
    <name type="scientific">Patulibacter medicamentivorans</name>
    <dbReference type="NCBI Taxonomy" id="1097667"/>
    <lineage>
        <taxon>Bacteria</taxon>
        <taxon>Bacillati</taxon>
        <taxon>Actinomycetota</taxon>
        <taxon>Thermoleophilia</taxon>
        <taxon>Solirubrobacterales</taxon>
        <taxon>Patulibacteraceae</taxon>
        <taxon>Patulibacter</taxon>
    </lineage>
</organism>
<evidence type="ECO:0000313" key="6">
    <source>
        <dbReference type="Proteomes" id="UP000005143"/>
    </source>
</evidence>
<keyword evidence="3" id="KW-0963">Cytoplasm</keyword>
<dbReference type="PANTHER" id="PTHR42908">
    <property type="entry name" value="TRANSLATION ELONGATION FACTOR-RELATED"/>
    <property type="match status" value="1"/>
</dbReference>
<reference evidence="5 6" key="1">
    <citation type="journal article" date="2013" name="Biodegradation">
        <title>Quantitative proteomic analysis of ibuprofen-degrading Patulibacter sp. strain I11.</title>
        <authorList>
            <person name="Almeida B."/>
            <person name="Kjeldal H."/>
            <person name="Lolas I."/>
            <person name="Knudsen A.D."/>
            <person name="Carvalho G."/>
            <person name="Nielsen K.L."/>
            <person name="Barreto Crespo M.T."/>
            <person name="Stensballe A."/>
            <person name="Nielsen J.L."/>
        </authorList>
    </citation>
    <scope>NUCLEOTIDE SEQUENCE [LARGE SCALE GENOMIC DNA]</scope>
    <source>
        <strain evidence="5 6">I11</strain>
    </source>
</reference>
<dbReference type="SUPFAM" id="SSF50447">
    <property type="entry name" value="Translation proteins"/>
    <property type="match status" value="1"/>
</dbReference>
<dbReference type="Pfam" id="PF22042">
    <property type="entry name" value="EF-G_D2"/>
    <property type="match status" value="1"/>
</dbReference>
<dbReference type="PANTHER" id="PTHR42908:SF8">
    <property type="entry name" value="TR-TYPE G DOMAIN-CONTAINING PROTEIN"/>
    <property type="match status" value="1"/>
</dbReference>
<dbReference type="Gene3D" id="3.40.50.300">
    <property type="entry name" value="P-loop containing nucleotide triphosphate hydrolases"/>
    <property type="match status" value="1"/>
</dbReference>
<evidence type="ECO:0000256" key="2">
    <source>
        <dbReference type="ARBA" id="ARBA00023134"/>
    </source>
</evidence>
<dbReference type="Gene3D" id="3.30.70.870">
    <property type="entry name" value="Elongation Factor G (Translational Gtpase), domain 3"/>
    <property type="match status" value="1"/>
</dbReference>
<dbReference type="InterPro" id="IPR035647">
    <property type="entry name" value="EFG_III/V"/>
</dbReference>
<feature type="domain" description="Tr-type G" evidence="4">
    <location>
        <begin position="6"/>
        <end position="200"/>
    </location>
</feature>
<dbReference type="CDD" id="cd03691">
    <property type="entry name" value="BipA_TypA_II"/>
    <property type="match status" value="1"/>
</dbReference>
<dbReference type="FunFam" id="2.40.50.250:FF:000001">
    <property type="entry name" value="GTP-binding protein TypA"/>
    <property type="match status" value="1"/>
</dbReference>
<dbReference type="NCBIfam" id="TIGR01394">
    <property type="entry name" value="TypA_BipA"/>
    <property type="match status" value="1"/>
</dbReference>
<evidence type="ECO:0000256" key="1">
    <source>
        <dbReference type="ARBA" id="ARBA00022741"/>
    </source>
</evidence>
<dbReference type="InterPro" id="IPR047043">
    <property type="entry name" value="BipA_III"/>
</dbReference>
<dbReference type="PRINTS" id="PR00315">
    <property type="entry name" value="ELONGATNFCT"/>
</dbReference>
<dbReference type="Pfam" id="PF00009">
    <property type="entry name" value="GTP_EFTU"/>
    <property type="match status" value="1"/>
</dbReference>
<dbReference type="InterPro" id="IPR047042">
    <property type="entry name" value="BipA_II"/>
</dbReference>
<comment type="subcellular location">
    <subcellularLocation>
        <location evidence="3">Cytoplasm</location>
    </subcellularLocation>
    <text evidence="3">Binds to ribosomes.</text>
</comment>
<dbReference type="CDD" id="cd16263">
    <property type="entry name" value="BipA_III"/>
    <property type="match status" value="1"/>
</dbReference>
<dbReference type="Gene3D" id="2.40.30.10">
    <property type="entry name" value="Translation factors"/>
    <property type="match status" value="1"/>
</dbReference>
<dbReference type="HAMAP" id="MF_00849">
    <property type="entry name" value="BipA"/>
    <property type="match status" value="1"/>
</dbReference>
<comment type="catalytic activity">
    <reaction evidence="3">
        <text>GTP + H2O = GDP + phosphate + H(+)</text>
        <dbReference type="Rhea" id="RHEA:19669"/>
        <dbReference type="ChEBI" id="CHEBI:15377"/>
        <dbReference type="ChEBI" id="CHEBI:15378"/>
        <dbReference type="ChEBI" id="CHEBI:37565"/>
        <dbReference type="ChEBI" id="CHEBI:43474"/>
        <dbReference type="ChEBI" id="CHEBI:58189"/>
    </reaction>
</comment>
<sequence>MPAVREDLRTVAIVAHVDHGKTTLVDAMLRQSGSLHRGEDTERIMDSDDQERERGITILAKHTVIRWRDTTVTIVDTPGHADFGGEVERGLALVDGVVLLVDAAEGPLPQTRFVLRKALEAKLPVILVVNKIDRPDAQIEEVVGQVEELFLELDAEDEQLEFPVYYAIGRDGRAGILPDELGDDLSELLDGILAAIPAPAYDPDHPLQAQVGNLDASPYLGRLAISKISHGTLRRGQQVMWVKRDGTEVRAKVGELFKTEGLERVPAEEIGPGEIAAIAGFPDIVLGDTLTDIDDPRPLPPITVDEPSLAMTIGVNTSPLAGRDGDKLTARMIEARLQQELIGNVSLKMEPTERPDTWEVHGRGELQLAVLVENMRREGFEMTVGKPRVLVRTDEDGKREEPQEALTIDVPEEHLGGVTQLLAERKGQMLNMTGHGTGWIRLEYRIPARGLIGMRTEFLTTTRGAGMMHSIFDGWAPWAGEIRSRQSGSMVNDRAGKITGYAVIALQDRGTLFVAVGDEVYEGSVIGENKRAEDLDVNAVRERKVTNIRSSTAEELVKIVPPREMTLDQALEFIADDECVEVTPKFVRLRKQVLDTNQRQKAAKQKKRGDAPA</sequence>
<dbReference type="GO" id="GO:0003924">
    <property type="term" value="F:GTPase activity"/>
    <property type="evidence" value="ECO:0007669"/>
    <property type="project" value="UniProtKB-UniRule"/>
</dbReference>
<keyword evidence="1 3" id="KW-0547">Nucleotide-binding</keyword>
<keyword evidence="3" id="KW-0694">RNA-binding</keyword>
<dbReference type="InterPro" id="IPR042116">
    <property type="entry name" value="TypA/BipA_C"/>
</dbReference>
<dbReference type="Proteomes" id="UP000005143">
    <property type="component" value="Unassembled WGS sequence"/>
</dbReference>
<comment type="similarity">
    <text evidence="3">Belongs to the TRAFAC class translation factor GTPase superfamily. Classic translation factor GTPase family. BipA subfamily.</text>
</comment>
<comment type="subunit">
    <text evidence="3">Monomer.</text>
</comment>
<dbReference type="PROSITE" id="PS00301">
    <property type="entry name" value="G_TR_1"/>
    <property type="match status" value="1"/>
</dbReference>
<dbReference type="InterPro" id="IPR000795">
    <property type="entry name" value="T_Tr_GTP-bd_dom"/>
</dbReference>
<dbReference type="RefSeq" id="WP_007572092.1">
    <property type="nucleotide sequence ID" value="NZ_AGUD01000058.1"/>
</dbReference>
<dbReference type="FunFam" id="3.30.70.240:FF:000002">
    <property type="entry name" value="GTP-binding protein TypA"/>
    <property type="match status" value="1"/>
</dbReference>
<dbReference type="AlphaFoldDB" id="H0E367"/>
<dbReference type="SMART" id="SM00838">
    <property type="entry name" value="EFG_C"/>
    <property type="match status" value="1"/>
</dbReference>
<dbReference type="InterPro" id="IPR047041">
    <property type="entry name" value="BipA_GTP-bd_dom"/>
</dbReference>
<evidence type="ECO:0000256" key="3">
    <source>
        <dbReference type="HAMAP-Rule" id="MF_00849"/>
    </source>
</evidence>
<evidence type="ECO:0000259" key="4">
    <source>
        <dbReference type="PROSITE" id="PS51722"/>
    </source>
</evidence>
<dbReference type="GO" id="GO:0000049">
    <property type="term" value="F:tRNA binding"/>
    <property type="evidence" value="ECO:0007669"/>
    <property type="project" value="UniProtKB-KW"/>
</dbReference>
<dbReference type="GO" id="GO:1990904">
    <property type="term" value="C:ribonucleoprotein complex"/>
    <property type="evidence" value="ECO:0007669"/>
    <property type="project" value="TreeGrafter"/>
</dbReference>
<dbReference type="InterPro" id="IPR006298">
    <property type="entry name" value="BipA"/>
</dbReference>
<keyword evidence="2 3" id="KW-0342">GTP-binding</keyword>
<dbReference type="EMBL" id="AGUD01000058">
    <property type="protein sequence ID" value="EHN11890.1"/>
    <property type="molecule type" value="Genomic_DNA"/>
</dbReference>
<keyword evidence="6" id="KW-1185">Reference proteome</keyword>
<dbReference type="InterPro" id="IPR009000">
    <property type="entry name" value="Transl_B-barrel_sf"/>
</dbReference>
<dbReference type="SUPFAM" id="SSF54980">
    <property type="entry name" value="EF-G C-terminal domain-like"/>
    <property type="match status" value="2"/>
</dbReference>
<dbReference type="CDD" id="cd01891">
    <property type="entry name" value="TypA_BipA"/>
    <property type="match status" value="1"/>
</dbReference>
<dbReference type="OrthoDB" id="9801472at2"/>
<dbReference type="SUPFAM" id="SSF52540">
    <property type="entry name" value="P-loop containing nucleoside triphosphate hydrolases"/>
    <property type="match status" value="1"/>
</dbReference>
<dbReference type="Pfam" id="PF00679">
    <property type="entry name" value="EFG_C"/>
    <property type="match status" value="1"/>
</dbReference>
<dbReference type="CDD" id="cd03710">
    <property type="entry name" value="BipA_TypA_C"/>
    <property type="match status" value="1"/>
</dbReference>
<evidence type="ECO:0000313" key="5">
    <source>
        <dbReference type="EMBL" id="EHN11890.1"/>
    </source>
</evidence>
<keyword evidence="3" id="KW-0820">tRNA-binding</keyword>
<feature type="binding site" evidence="3">
    <location>
        <begin position="130"/>
        <end position="133"/>
    </location>
    <ligand>
        <name>GTP</name>
        <dbReference type="ChEBI" id="CHEBI:37565"/>
    </ligand>
</feature>
<dbReference type="Gene3D" id="2.40.50.250">
    <property type="entry name" value="bipa protein"/>
    <property type="match status" value="1"/>
</dbReference>
<dbReference type="PROSITE" id="PS51722">
    <property type="entry name" value="G_TR_2"/>
    <property type="match status" value="1"/>
</dbReference>